<reference evidence="2" key="1">
    <citation type="submission" date="2023-05" db="EMBL/GenBank/DDBJ databases">
        <title>Nepenthes gracilis genome sequencing.</title>
        <authorList>
            <person name="Fukushima K."/>
        </authorList>
    </citation>
    <scope>NUCLEOTIDE SEQUENCE</scope>
    <source>
        <strain evidence="2">SING2019-196</strain>
    </source>
</reference>
<dbReference type="EMBL" id="BSYO01000041">
    <property type="protein sequence ID" value="GMH31819.1"/>
    <property type="molecule type" value="Genomic_DNA"/>
</dbReference>
<evidence type="ECO:0000256" key="1">
    <source>
        <dbReference type="SAM" id="Phobius"/>
    </source>
</evidence>
<name>A0AAD3TMG6_NEPGR</name>
<keyword evidence="1" id="KW-0472">Membrane</keyword>
<sequence length="193" mass="20476">MSERSFVIFLDSAFRALVSLPSGPPLSGISKGPRSVVFVEALVSPRFTKPCSWSSQILSVRFAALLDSAMLARDDWAALLARPRRVGSVFLALCGLVGMVLPLCLLNGFQSRAKAALPILVNGSCIVSLPMDPAPMDCISQSLAPFYTILVGDIIHCSGGVIDEANANLDVAYCLVFGAYLLMLKAEGLLASL</sequence>
<gene>
    <name evidence="2" type="ORF">Nepgr_033663</name>
</gene>
<feature type="transmembrane region" description="Helical" evidence="1">
    <location>
        <begin position="89"/>
        <end position="109"/>
    </location>
</feature>
<keyword evidence="1" id="KW-1133">Transmembrane helix</keyword>
<comment type="caution">
    <text evidence="2">The sequence shown here is derived from an EMBL/GenBank/DDBJ whole genome shotgun (WGS) entry which is preliminary data.</text>
</comment>
<dbReference type="AlphaFoldDB" id="A0AAD3TMG6"/>
<evidence type="ECO:0000313" key="2">
    <source>
        <dbReference type="EMBL" id="GMH31819.1"/>
    </source>
</evidence>
<organism evidence="2 3">
    <name type="scientific">Nepenthes gracilis</name>
    <name type="common">Slender pitcher plant</name>
    <dbReference type="NCBI Taxonomy" id="150966"/>
    <lineage>
        <taxon>Eukaryota</taxon>
        <taxon>Viridiplantae</taxon>
        <taxon>Streptophyta</taxon>
        <taxon>Embryophyta</taxon>
        <taxon>Tracheophyta</taxon>
        <taxon>Spermatophyta</taxon>
        <taxon>Magnoliopsida</taxon>
        <taxon>eudicotyledons</taxon>
        <taxon>Gunneridae</taxon>
        <taxon>Pentapetalae</taxon>
        <taxon>Caryophyllales</taxon>
        <taxon>Nepenthaceae</taxon>
        <taxon>Nepenthes</taxon>
    </lineage>
</organism>
<accession>A0AAD3TMG6</accession>
<evidence type="ECO:0000313" key="3">
    <source>
        <dbReference type="Proteomes" id="UP001279734"/>
    </source>
</evidence>
<keyword evidence="3" id="KW-1185">Reference proteome</keyword>
<dbReference type="Proteomes" id="UP001279734">
    <property type="component" value="Unassembled WGS sequence"/>
</dbReference>
<protein>
    <submittedName>
        <fullName evidence="2">Uncharacterized protein</fullName>
    </submittedName>
</protein>
<keyword evidence="1" id="KW-0812">Transmembrane</keyword>
<proteinExistence type="predicted"/>